<keyword evidence="5" id="KW-1185">Reference proteome</keyword>
<dbReference type="STRING" id="13370.A0A448YPJ3"/>
<feature type="compositionally biased region" description="Basic and acidic residues" evidence="3">
    <location>
        <begin position="181"/>
        <end position="190"/>
    </location>
</feature>
<comment type="similarity">
    <text evidence="1">Belongs to the EIS1 family.</text>
</comment>
<evidence type="ECO:0000256" key="1">
    <source>
        <dbReference type="ARBA" id="ARBA00008528"/>
    </source>
</evidence>
<feature type="compositionally biased region" description="Polar residues" evidence="3">
    <location>
        <begin position="547"/>
        <end position="556"/>
    </location>
</feature>
<dbReference type="GO" id="GO:0070941">
    <property type="term" value="P:eisosome assembly"/>
    <property type="evidence" value="ECO:0007669"/>
    <property type="project" value="TreeGrafter"/>
</dbReference>
<protein>
    <submittedName>
        <fullName evidence="4">DEKNAAC103883</fullName>
    </submittedName>
</protein>
<feature type="compositionally biased region" description="Basic and acidic residues" evidence="3">
    <location>
        <begin position="523"/>
        <end position="546"/>
    </location>
</feature>
<keyword evidence="2" id="KW-0175">Coiled coil</keyword>
<evidence type="ECO:0000313" key="5">
    <source>
        <dbReference type="Proteomes" id="UP000290900"/>
    </source>
</evidence>
<evidence type="ECO:0000313" key="4">
    <source>
        <dbReference type="EMBL" id="VEU22797.1"/>
    </source>
</evidence>
<dbReference type="AlphaFoldDB" id="A0A448YPJ3"/>
<feature type="region of interest" description="Disordered" evidence="3">
    <location>
        <begin position="181"/>
        <end position="203"/>
    </location>
</feature>
<feature type="region of interest" description="Disordered" evidence="3">
    <location>
        <begin position="468"/>
        <end position="492"/>
    </location>
</feature>
<accession>A0A448YPJ3</accession>
<feature type="region of interest" description="Disordered" evidence="3">
    <location>
        <begin position="665"/>
        <end position="703"/>
    </location>
</feature>
<proteinExistence type="inferred from homology"/>
<dbReference type="FunCoup" id="A0A448YPJ3">
    <property type="interactions" value="87"/>
</dbReference>
<gene>
    <name evidence="4" type="ORF">BRENAR_LOCUS3528</name>
</gene>
<dbReference type="PANTHER" id="PTHR28298:SF1">
    <property type="entry name" value="EISOSOME PROTEIN 1"/>
    <property type="match status" value="1"/>
</dbReference>
<feature type="region of interest" description="Disordered" evidence="3">
    <location>
        <begin position="765"/>
        <end position="800"/>
    </location>
</feature>
<evidence type="ECO:0000256" key="2">
    <source>
        <dbReference type="SAM" id="Coils"/>
    </source>
</evidence>
<dbReference type="Proteomes" id="UP000290900">
    <property type="component" value="Unassembled WGS sequence"/>
</dbReference>
<dbReference type="OrthoDB" id="4070583at2759"/>
<sequence>MSYASPPSRLRRSVYQTNGRPLSEEAIYKAKQKYGYYQGASRSNPGVDSYASDTAALLAASSDLSVHPYERQLSAEAATAALYAKTDSSPSAWKRRSVDPNAEYAAISAKSQLPAAPNQPSNSLHFDIGTITKAATEGAARSLSSRLQSPNASVIGGNGGGLNISRITSIAEASAKREIADRLKSSDKQRSQGIPTASDSARNGSLLASRSAAASQTLGVVPDYAANERDTLKHNTLVTNSVLALATKNANDTLNRLDADIVSRGIFSNKELNQKALQVAMDNAKKAEEERGDTTGSNAKINLGGGLFMTLGEISLMAASVVQPALAEIDKKANLQRESDKQRAIVQQNIKLRKIEWKEEVKAAKEAEKQKWAAESSERRVKLEGDKGELDNQQKETFKQLSEELTAKEQEFDEQVAAEEAENVEIDTERAEKLGILNDTKAQEDAQRAAEFEEIRVEKEKDLAPITEELTHEKETLAKLTADREEKEAFHNEHKARFDAASLATEQADHQIAKLSEQLAQIEKESSEATEQATKEIQEASEKKVSSEQTVSNTNSEVEKLEKERADLEKQRDETESRRVLLLGNVNHALQDNHSAAVEINDILPDHLKKDVPAVVKAKDDIEKSKYALNDKAISLPPEVESEPEDIPDKIWNFEDEKAELAAKQAAEDAKKAAEETKRLAEARKAEEKERKKAAKGSKGLFSGFIRRGQKTAEGLGQKIETQSSKLGGKVEKQAAKFEKKITGKDKATPVKATPVQATPVKATPVKSTPVKATPVKATSAKATPVKAAPETPSKSGAGFGRKIAKFFNSPAELPAKKLTNVKKVETAPSKGKIEPTVKPVKATEPAKQTPAKKEVAADDNFSDFSQDFVHVEKPAAEDPQGKVGSA</sequence>
<feature type="region of interest" description="Disordered" evidence="3">
    <location>
        <begin position="825"/>
        <end position="860"/>
    </location>
</feature>
<feature type="coiled-coil region" evidence="2">
    <location>
        <begin position="391"/>
        <end position="422"/>
    </location>
</feature>
<feature type="compositionally biased region" description="Basic and acidic residues" evidence="3">
    <location>
        <begin position="557"/>
        <end position="576"/>
    </location>
</feature>
<dbReference type="InterPro" id="IPR024527">
    <property type="entry name" value="Eisosome1"/>
</dbReference>
<name>A0A448YPJ3_BRENA</name>
<feature type="region of interest" description="Disordered" evidence="3">
    <location>
        <begin position="523"/>
        <end position="576"/>
    </location>
</feature>
<reference evidence="4 5" key="1">
    <citation type="submission" date="2018-12" db="EMBL/GenBank/DDBJ databases">
        <authorList>
            <person name="Tiukova I."/>
            <person name="Dainat J."/>
        </authorList>
    </citation>
    <scope>NUCLEOTIDE SEQUENCE [LARGE SCALE GENOMIC DNA]</scope>
</reference>
<dbReference type="PANTHER" id="PTHR28298">
    <property type="entry name" value="EISOSOME PROTEIN 1"/>
    <property type="match status" value="1"/>
</dbReference>
<organism evidence="4 5">
    <name type="scientific">Brettanomyces naardenensis</name>
    <name type="common">Yeast</name>
    <dbReference type="NCBI Taxonomy" id="13370"/>
    <lineage>
        <taxon>Eukaryota</taxon>
        <taxon>Fungi</taxon>
        <taxon>Dikarya</taxon>
        <taxon>Ascomycota</taxon>
        <taxon>Saccharomycotina</taxon>
        <taxon>Pichiomycetes</taxon>
        <taxon>Pichiales</taxon>
        <taxon>Pichiaceae</taxon>
        <taxon>Brettanomyces</taxon>
    </lineage>
</organism>
<dbReference type="InParanoid" id="A0A448YPJ3"/>
<feature type="compositionally biased region" description="Basic and acidic residues" evidence="3">
    <location>
        <begin position="665"/>
        <end position="691"/>
    </location>
</feature>
<feature type="region of interest" description="Disordered" evidence="3">
    <location>
        <begin position="713"/>
        <end position="732"/>
    </location>
</feature>
<evidence type="ECO:0000256" key="3">
    <source>
        <dbReference type="SAM" id="MobiDB-lite"/>
    </source>
</evidence>
<dbReference type="Pfam" id="PF12757">
    <property type="entry name" value="Eisosome1"/>
    <property type="match status" value="1"/>
</dbReference>
<dbReference type="EMBL" id="CAACVR010000028">
    <property type="protein sequence ID" value="VEU22797.1"/>
    <property type="molecule type" value="Genomic_DNA"/>
</dbReference>